<sequence length="236" mass="24996">MDPPQAFLSPVPSWCEVPVSDSILRAPDSTSAINPSVPPWLHAPSSPPWSLILLAPPGSLVPPSQPWSGSTSILHPFGSTGLRLPSGSAIVLSRSGFTMVIRVPASALVSRTRTSGQLHLGPPDLQCHPSSVSPQLHMGLHGGRLCCRSLHSWSLLPGFTMAPPSCDPTLDHLARCGLGPCLATRAPGSPQGESVRWKILNSELFGMQHKLCLHSVLCSVIVVVKSFPECSCGFLD</sequence>
<evidence type="ECO:0000313" key="1">
    <source>
        <dbReference type="EMBL" id="ROI15587.1"/>
    </source>
</evidence>
<name>A0A3N0XDX2_ANAGA</name>
<dbReference type="EMBL" id="RJVU01079719">
    <property type="protein sequence ID" value="ROI15587.1"/>
    <property type="molecule type" value="Genomic_DNA"/>
</dbReference>
<accession>A0A3N0XDX2</accession>
<organism evidence="1 2">
    <name type="scientific">Anabarilius grahami</name>
    <name type="common">Kanglang fish</name>
    <name type="synonym">Barilius grahami</name>
    <dbReference type="NCBI Taxonomy" id="495550"/>
    <lineage>
        <taxon>Eukaryota</taxon>
        <taxon>Metazoa</taxon>
        <taxon>Chordata</taxon>
        <taxon>Craniata</taxon>
        <taxon>Vertebrata</taxon>
        <taxon>Euteleostomi</taxon>
        <taxon>Actinopterygii</taxon>
        <taxon>Neopterygii</taxon>
        <taxon>Teleostei</taxon>
        <taxon>Ostariophysi</taxon>
        <taxon>Cypriniformes</taxon>
        <taxon>Xenocyprididae</taxon>
        <taxon>Xenocypridinae</taxon>
        <taxon>Xenocypridinae incertae sedis</taxon>
        <taxon>Anabarilius</taxon>
    </lineage>
</organism>
<reference evidence="1 2" key="1">
    <citation type="submission" date="2018-10" db="EMBL/GenBank/DDBJ databases">
        <title>Genome assembly for a Yunnan-Guizhou Plateau 3E fish, Anabarilius grahami (Regan), and its evolutionary and genetic applications.</title>
        <authorList>
            <person name="Jiang W."/>
        </authorList>
    </citation>
    <scope>NUCLEOTIDE SEQUENCE [LARGE SCALE GENOMIC DNA]</scope>
    <source>
        <strain evidence="1">AG-KIZ</strain>
        <tissue evidence="1">Muscle</tissue>
    </source>
</reference>
<dbReference type="Proteomes" id="UP000281406">
    <property type="component" value="Unassembled WGS sequence"/>
</dbReference>
<evidence type="ECO:0000313" key="2">
    <source>
        <dbReference type="Proteomes" id="UP000281406"/>
    </source>
</evidence>
<comment type="caution">
    <text evidence="1">The sequence shown here is derived from an EMBL/GenBank/DDBJ whole genome shotgun (WGS) entry which is preliminary data.</text>
</comment>
<gene>
    <name evidence="1" type="ORF">DPX16_2534</name>
</gene>
<proteinExistence type="predicted"/>
<dbReference type="AlphaFoldDB" id="A0A3N0XDX2"/>
<keyword evidence="2" id="KW-1185">Reference proteome</keyword>
<protein>
    <submittedName>
        <fullName evidence="1">Uncharacterized protein</fullName>
    </submittedName>
</protein>